<dbReference type="InterPro" id="IPR027417">
    <property type="entry name" value="P-loop_NTPase"/>
</dbReference>
<dbReference type="PANTHER" id="PTHR11017">
    <property type="entry name" value="LEUCINE-RICH REPEAT-CONTAINING PROTEIN"/>
    <property type="match status" value="1"/>
</dbReference>
<dbReference type="SUPFAM" id="SSF52540">
    <property type="entry name" value="P-loop containing nucleoside triphosphate hydrolases"/>
    <property type="match status" value="1"/>
</dbReference>
<dbReference type="Pfam" id="PF00931">
    <property type="entry name" value="NB-ARC"/>
    <property type="match status" value="1"/>
</dbReference>
<dbReference type="PROSITE" id="PS50104">
    <property type="entry name" value="TIR"/>
    <property type="match status" value="1"/>
</dbReference>
<evidence type="ECO:0000313" key="2">
    <source>
        <dbReference type="EMBL" id="CAI8598161.1"/>
    </source>
</evidence>
<evidence type="ECO:0000259" key="1">
    <source>
        <dbReference type="PROSITE" id="PS50104"/>
    </source>
</evidence>
<dbReference type="GO" id="GO:0007165">
    <property type="term" value="P:signal transduction"/>
    <property type="evidence" value="ECO:0007669"/>
    <property type="project" value="InterPro"/>
</dbReference>
<proteinExistence type="predicted"/>
<dbReference type="SUPFAM" id="SSF52200">
    <property type="entry name" value="Toll/Interleukin receptor TIR domain"/>
    <property type="match status" value="1"/>
</dbReference>
<dbReference type="Pfam" id="PF01582">
    <property type="entry name" value="TIR"/>
    <property type="match status" value="1"/>
</dbReference>
<dbReference type="AlphaFoldDB" id="A0AAV0ZJV6"/>
<dbReference type="GO" id="GO:0006952">
    <property type="term" value="P:defense response"/>
    <property type="evidence" value="ECO:0007669"/>
    <property type="project" value="InterPro"/>
</dbReference>
<reference evidence="2 3" key="1">
    <citation type="submission" date="2023-01" db="EMBL/GenBank/DDBJ databases">
        <authorList>
            <person name="Kreplak J."/>
        </authorList>
    </citation>
    <scope>NUCLEOTIDE SEQUENCE [LARGE SCALE GENOMIC DNA]</scope>
</reference>
<dbReference type="InterPro" id="IPR002182">
    <property type="entry name" value="NB-ARC"/>
</dbReference>
<evidence type="ECO:0000313" key="3">
    <source>
        <dbReference type="Proteomes" id="UP001157006"/>
    </source>
</evidence>
<organism evidence="2 3">
    <name type="scientific">Vicia faba</name>
    <name type="common">Broad bean</name>
    <name type="synonym">Faba vulgaris</name>
    <dbReference type="NCBI Taxonomy" id="3906"/>
    <lineage>
        <taxon>Eukaryota</taxon>
        <taxon>Viridiplantae</taxon>
        <taxon>Streptophyta</taxon>
        <taxon>Embryophyta</taxon>
        <taxon>Tracheophyta</taxon>
        <taxon>Spermatophyta</taxon>
        <taxon>Magnoliopsida</taxon>
        <taxon>eudicotyledons</taxon>
        <taxon>Gunneridae</taxon>
        <taxon>Pentapetalae</taxon>
        <taxon>rosids</taxon>
        <taxon>fabids</taxon>
        <taxon>Fabales</taxon>
        <taxon>Fabaceae</taxon>
        <taxon>Papilionoideae</taxon>
        <taxon>50 kb inversion clade</taxon>
        <taxon>NPAAA clade</taxon>
        <taxon>Hologalegina</taxon>
        <taxon>IRL clade</taxon>
        <taxon>Fabeae</taxon>
        <taxon>Vicia</taxon>
    </lineage>
</organism>
<accession>A0AAV0ZJV6</accession>
<dbReference type="InterPro" id="IPR035897">
    <property type="entry name" value="Toll_tir_struct_dom_sf"/>
</dbReference>
<dbReference type="Gene3D" id="3.40.50.300">
    <property type="entry name" value="P-loop containing nucleotide triphosphate hydrolases"/>
    <property type="match status" value="1"/>
</dbReference>
<dbReference type="InterPro" id="IPR000157">
    <property type="entry name" value="TIR_dom"/>
</dbReference>
<dbReference type="InterPro" id="IPR044974">
    <property type="entry name" value="Disease_R_plants"/>
</dbReference>
<sequence length="151" mass="17280">MATIPECRKYLKQIVFPVFYDINPSHVRKQNGVYQNAFVLHMENFINDPNKVVRWKRAMVDLADIVGWDVRNKPEFRAIKDIVQEVIKKLGHKFSGFTDDLIGIQPRVEALQSLLKLSSKDDEFRVVGIWGMAGIGKTTLASVLYKSFGKP</sequence>
<feature type="domain" description="TIR" evidence="1">
    <location>
        <begin position="1"/>
        <end position="90"/>
    </location>
</feature>
<protein>
    <recommendedName>
        <fullName evidence="1">TIR domain-containing protein</fullName>
    </recommendedName>
</protein>
<dbReference type="Gene3D" id="3.40.50.10140">
    <property type="entry name" value="Toll/interleukin-1 receptor homology (TIR) domain"/>
    <property type="match status" value="1"/>
</dbReference>
<keyword evidence="3" id="KW-1185">Reference proteome</keyword>
<dbReference type="EMBL" id="OX451737">
    <property type="protein sequence ID" value="CAI8598161.1"/>
    <property type="molecule type" value="Genomic_DNA"/>
</dbReference>
<dbReference type="GO" id="GO:0043531">
    <property type="term" value="F:ADP binding"/>
    <property type="evidence" value="ECO:0007669"/>
    <property type="project" value="InterPro"/>
</dbReference>
<dbReference type="Proteomes" id="UP001157006">
    <property type="component" value="Chromosome 2"/>
</dbReference>
<dbReference type="PANTHER" id="PTHR11017:SF290">
    <property type="entry name" value="ADP-RIBOSYL CYCLASE_CYCLIC ADP-RIBOSE HYDROLASE"/>
    <property type="match status" value="1"/>
</dbReference>
<name>A0AAV0ZJV6_VICFA</name>
<gene>
    <name evidence="2" type="ORF">VFH_II114880</name>
</gene>